<feature type="signal peptide" evidence="8">
    <location>
        <begin position="1"/>
        <end position="18"/>
    </location>
</feature>
<evidence type="ECO:0000256" key="8">
    <source>
        <dbReference type="SAM" id="SignalP"/>
    </source>
</evidence>
<dbReference type="InterPro" id="IPR023996">
    <property type="entry name" value="TonB-dep_OMP_SusC/RagA"/>
</dbReference>
<comment type="caution">
    <text evidence="10">The sequence shown here is derived from an EMBL/GenBank/DDBJ whole genome shotgun (WGS) entry which is preliminary data.</text>
</comment>
<feature type="chain" id="PRO_5037548500" evidence="8">
    <location>
        <begin position="19"/>
        <end position="1006"/>
    </location>
</feature>
<dbReference type="PROSITE" id="PS52016">
    <property type="entry name" value="TONB_DEPENDENT_REC_3"/>
    <property type="match status" value="1"/>
</dbReference>
<evidence type="ECO:0000256" key="7">
    <source>
        <dbReference type="PROSITE-ProRule" id="PRU01360"/>
    </source>
</evidence>
<name>A0A921IBQ6_9BACE</name>
<proteinExistence type="inferred from homology"/>
<dbReference type="InterPro" id="IPR012910">
    <property type="entry name" value="Plug_dom"/>
</dbReference>
<dbReference type="NCBIfam" id="TIGR04057">
    <property type="entry name" value="SusC_RagA_signa"/>
    <property type="match status" value="1"/>
</dbReference>
<dbReference type="Gene3D" id="2.60.40.1120">
    <property type="entry name" value="Carboxypeptidase-like, regulatory domain"/>
    <property type="match status" value="1"/>
</dbReference>
<keyword evidence="6 7" id="KW-0998">Cell outer membrane</keyword>
<organism evidence="10 11">
    <name type="scientific">Bacteroides xylanisolvens</name>
    <dbReference type="NCBI Taxonomy" id="371601"/>
    <lineage>
        <taxon>Bacteria</taxon>
        <taxon>Pseudomonadati</taxon>
        <taxon>Bacteroidota</taxon>
        <taxon>Bacteroidia</taxon>
        <taxon>Bacteroidales</taxon>
        <taxon>Bacteroidaceae</taxon>
        <taxon>Bacteroides</taxon>
    </lineage>
</organism>
<gene>
    <name evidence="10" type="ORF">K8V07_21300</name>
</gene>
<dbReference type="FunFam" id="2.170.130.10:FF:000003">
    <property type="entry name" value="SusC/RagA family TonB-linked outer membrane protein"/>
    <property type="match status" value="1"/>
</dbReference>
<evidence type="ECO:0000259" key="9">
    <source>
        <dbReference type="Pfam" id="PF07715"/>
    </source>
</evidence>
<dbReference type="AlphaFoldDB" id="A0A921IBQ6"/>
<dbReference type="EMBL" id="DYVL01000228">
    <property type="protein sequence ID" value="HJG14444.1"/>
    <property type="molecule type" value="Genomic_DNA"/>
</dbReference>
<dbReference type="Gene3D" id="2.170.130.10">
    <property type="entry name" value="TonB-dependent receptor, plug domain"/>
    <property type="match status" value="1"/>
</dbReference>
<dbReference type="InterPro" id="IPR023997">
    <property type="entry name" value="TonB-dep_OMP_SusC/RagA_CS"/>
</dbReference>
<keyword evidence="10" id="KW-0675">Receptor</keyword>
<evidence type="ECO:0000256" key="4">
    <source>
        <dbReference type="ARBA" id="ARBA00022692"/>
    </source>
</evidence>
<protein>
    <submittedName>
        <fullName evidence="10">TonB-dependent receptor</fullName>
    </submittedName>
</protein>
<evidence type="ECO:0000256" key="1">
    <source>
        <dbReference type="ARBA" id="ARBA00004571"/>
    </source>
</evidence>
<keyword evidence="2 7" id="KW-0813">Transport</keyword>
<reference evidence="10" key="2">
    <citation type="submission" date="2021-09" db="EMBL/GenBank/DDBJ databases">
        <authorList>
            <person name="Gilroy R."/>
        </authorList>
    </citation>
    <scope>NUCLEOTIDE SEQUENCE</scope>
    <source>
        <strain evidence="10">CHK154-13316</strain>
    </source>
</reference>
<feature type="domain" description="TonB-dependent receptor plug" evidence="9">
    <location>
        <begin position="109"/>
        <end position="215"/>
    </location>
</feature>
<keyword evidence="3 7" id="KW-1134">Transmembrane beta strand</keyword>
<dbReference type="SUPFAM" id="SSF49464">
    <property type="entry name" value="Carboxypeptidase regulatory domain-like"/>
    <property type="match status" value="1"/>
</dbReference>
<dbReference type="InterPro" id="IPR037066">
    <property type="entry name" value="Plug_dom_sf"/>
</dbReference>
<dbReference type="Pfam" id="PF07715">
    <property type="entry name" value="Plug"/>
    <property type="match status" value="1"/>
</dbReference>
<dbReference type="SUPFAM" id="SSF56935">
    <property type="entry name" value="Porins"/>
    <property type="match status" value="1"/>
</dbReference>
<evidence type="ECO:0000313" key="10">
    <source>
        <dbReference type="EMBL" id="HJG14444.1"/>
    </source>
</evidence>
<keyword evidence="8" id="KW-0732">Signal</keyword>
<evidence type="ECO:0000256" key="5">
    <source>
        <dbReference type="ARBA" id="ARBA00023136"/>
    </source>
</evidence>
<accession>A0A921IBQ6</accession>
<comment type="similarity">
    <text evidence="7">Belongs to the TonB-dependent receptor family.</text>
</comment>
<dbReference type="GO" id="GO:0009279">
    <property type="term" value="C:cell outer membrane"/>
    <property type="evidence" value="ECO:0007669"/>
    <property type="project" value="UniProtKB-SubCell"/>
</dbReference>
<reference evidence="10" key="1">
    <citation type="journal article" date="2021" name="PeerJ">
        <title>Extensive microbial diversity within the chicken gut microbiome revealed by metagenomics and culture.</title>
        <authorList>
            <person name="Gilroy R."/>
            <person name="Ravi A."/>
            <person name="Getino M."/>
            <person name="Pursley I."/>
            <person name="Horton D.L."/>
            <person name="Alikhan N.F."/>
            <person name="Baker D."/>
            <person name="Gharbi K."/>
            <person name="Hall N."/>
            <person name="Watson M."/>
            <person name="Adriaenssens E.M."/>
            <person name="Foster-Nyarko E."/>
            <person name="Jarju S."/>
            <person name="Secka A."/>
            <person name="Antonio M."/>
            <person name="Oren A."/>
            <person name="Chaudhuri R.R."/>
            <person name="La Ragione R."/>
            <person name="Hildebrand F."/>
            <person name="Pallen M.J."/>
        </authorList>
    </citation>
    <scope>NUCLEOTIDE SEQUENCE</scope>
    <source>
        <strain evidence="10">CHK154-13316</strain>
    </source>
</reference>
<dbReference type="InterPro" id="IPR008969">
    <property type="entry name" value="CarboxyPept-like_regulatory"/>
</dbReference>
<evidence type="ECO:0000256" key="3">
    <source>
        <dbReference type="ARBA" id="ARBA00022452"/>
    </source>
</evidence>
<keyword evidence="5 7" id="KW-0472">Membrane</keyword>
<comment type="subcellular location">
    <subcellularLocation>
        <location evidence="1 7">Cell outer membrane</location>
        <topology evidence="1 7">Multi-pass membrane protein</topology>
    </subcellularLocation>
</comment>
<dbReference type="InterPro" id="IPR036942">
    <property type="entry name" value="Beta-barrel_TonB_sf"/>
</dbReference>
<sequence>MKKILFLIMMVSSVYINAQDFTVRGVVSDESDVLPGVSIVVAGTNQGTITDVNGKYSINVKKGSKLIFSYVGYRAHEAVANQSTINVKMKTDAIQLEEAVVVGYATQKKATLTGAVSSVSSENLTKRNVASLSTALQGAMPGVTIQQTSGQPGSDGGQIRVRGIGSIKSDQDPLVLVDGIEMDINQVDANTVASVSVLKDAASASIYGSRASNGVILITTKRGKAGKVTTTYSGYLTVQRPTNMPEPVAAWEYLQAELNSWDNAGASVTNTQREQQLRWIEEQRTLKPDNWTRYDTDWKKETLKDNSLMHSHNVTVSGGSEDISFFASGSYLSQDGLIPNDNFDRTNLRLNADAKILSWMKLGIETNLRQSNLLNPGISTPKAIINQALYMLPHISAAKELDGNWGYGKNGINPTAAANASGEKKVRTSEALVNGTLTFTPIKGLELIGQYSRRQVSKRTRTLITPYLTSLSGMVKAEYPDHDSLKEEWEQTVRNYYRAQASYERTMNDHYAKLLVGFQAEDSEFTSFYGAKQGFDLERYYLDNGDGSTASSGGGANSWAMMSWYGRLNYNYQQRYLLEVNGRYDGSSRFTKNNRWGFFPSVSAGWVVSQENFLKNTTDIIDILKLRVSYGLLGNQNIGNYPYAAVVKPGYGYYLGDDKSLAPGVAQTTLSNSDISWEKSKQFDVGIDLSLWNGLLSITADYYIKNIYDMLLTFPLPYYAGMQPAYSNAGDMSNKGWEISIGHKNKIKDFNYGVTFTLSDNRNKITNLNGLNSQDKTMVEGYPNNGIWGYLSDGYYQDWDDVANSPKLSNSARPGYVKYKKINQGEGIDPMLIDSRDQVYLGDSFPHFEYGLNLNASWKNFDLTIFFQGVGQRSTFMSGIGLKPFANGANLFRHQMDSWTEDNRNAEYPILVPEANAADNYVRSDKWVRNAAYCRLKNMVLGYTLPQSLTKKLNIGSLRLYVSGQNLFTISNFYKGYDPEVSYGGNQGGEFYPIMQTFTVGVDLKF</sequence>
<dbReference type="Pfam" id="PF13715">
    <property type="entry name" value="CarbopepD_reg_2"/>
    <property type="match status" value="1"/>
</dbReference>
<dbReference type="Gene3D" id="2.40.170.20">
    <property type="entry name" value="TonB-dependent receptor, beta-barrel domain"/>
    <property type="match status" value="1"/>
</dbReference>
<keyword evidence="4 7" id="KW-0812">Transmembrane</keyword>
<dbReference type="Proteomes" id="UP000747074">
    <property type="component" value="Unassembled WGS sequence"/>
</dbReference>
<evidence type="ECO:0000256" key="2">
    <source>
        <dbReference type="ARBA" id="ARBA00022448"/>
    </source>
</evidence>
<dbReference type="InterPro" id="IPR039426">
    <property type="entry name" value="TonB-dep_rcpt-like"/>
</dbReference>
<evidence type="ECO:0000313" key="11">
    <source>
        <dbReference type="Proteomes" id="UP000747074"/>
    </source>
</evidence>
<dbReference type="NCBIfam" id="TIGR04056">
    <property type="entry name" value="OMP_RagA_SusC"/>
    <property type="match status" value="1"/>
</dbReference>
<evidence type="ECO:0000256" key="6">
    <source>
        <dbReference type="ARBA" id="ARBA00023237"/>
    </source>
</evidence>